<proteinExistence type="predicted"/>
<dbReference type="EMBL" id="CADCWP010000031">
    <property type="protein sequence ID" value="CAA9559117.1"/>
    <property type="molecule type" value="Genomic_DNA"/>
</dbReference>
<reference evidence="1" key="1">
    <citation type="submission" date="2020-02" db="EMBL/GenBank/DDBJ databases">
        <authorList>
            <person name="Meier V. D."/>
        </authorList>
    </citation>
    <scope>NUCLEOTIDE SEQUENCE</scope>
    <source>
        <strain evidence="1">AVDCRST_MAG86</strain>
    </source>
</reference>
<evidence type="ECO:0000313" key="1">
    <source>
        <dbReference type="EMBL" id="CAA9559117.1"/>
    </source>
</evidence>
<name>A0A6J4UWZ0_9DEIN</name>
<sequence>MTQRIALVTGAGRGLVVQIGMGTPVDVAATVAFPASDKADFIGERIAVNGGHYFG</sequence>
<dbReference type="AlphaFoldDB" id="A0A6J4UWZ0"/>
<organism evidence="1">
    <name type="scientific">uncultured Truepera sp</name>
    <dbReference type="NCBI Taxonomy" id="543023"/>
    <lineage>
        <taxon>Bacteria</taxon>
        <taxon>Thermotogati</taxon>
        <taxon>Deinococcota</taxon>
        <taxon>Deinococci</taxon>
        <taxon>Trueperales</taxon>
        <taxon>Trueperaceae</taxon>
        <taxon>Truepera</taxon>
        <taxon>environmental samples</taxon>
    </lineage>
</organism>
<gene>
    <name evidence="1" type="ORF">AVDCRST_MAG86-459</name>
</gene>
<accession>A0A6J4UWZ0</accession>
<protein>
    <submittedName>
        <fullName evidence="1">Uncharacterized protein</fullName>
    </submittedName>
</protein>